<dbReference type="EMBL" id="ML119654">
    <property type="protein sequence ID" value="RPA85280.1"/>
    <property type="molecule type" value="Genomic_DNA"/>
</dbReference>
<evidence type="ECO:0000256" key="1">
    <source>
        <dbReference type="SAM" id="MobiDB-lite"/>
    </source>
</evidence>
<dbReference type="PANTHER" id="PTHR36182">
    <property type="entry name" value="PROTEIN, PUTATIVE (AFU_ORTHOLOGUE AFUA_6G10930)-RELATED"/>
    <property type="match status" value="1"/>
</dbReference>
<gene>
    <name evidence="3" type="ORF">BJ508DRAFT_322723</name>
</gene>
<sequence>MRVSLVYLAFVATNFGVSKAHLAMTWPRMIQYPEEYGIMGPVGSWTEYPCHGGHLSNSGPVTPVTAGNKGLVKIEGRANGPHRGGSCQISISEDKGVTFRTIKDIIGGCPQNTEHFGYLSPLVPEAFLDYQYTTDIDYTLPKYVSNGKHILAWTWYNAVGNREFYMKCAWVNVQGGTGQGLKSKPDDHPEIYLDRMFSADAEKSSSAMAGVNPEGTGNLCLWKHGEEAIFPKCGKDVVWGDSFEGISPALGVGKTCPTSKSQCAATPGSSKPRAGLPTKLETFKKGVGRLDLKSHQLVPTASTPTGPGVPTDATGVASSGVASSSAEVAVPAPTPSSGVNANGGATVEGTSTGETKAGGETAGGTANGAPANGAPAEVVAQGTADTPPSPADPVKPTDPQQSVPADPAGSAAAVVPSETPPLPAQPSPPVDPAGDTGAAKTECEATPAVVPRSPGHPGEDGEHEDCECEEDDTVEGKEVPPGALKAARRRRRDEDQHNEDDSKTSTVTPTVIITVTEARSSLAKATTEAKRKLRRAAVWFTA</sequence>
<organism evidence="3 4">
    <name type="scientific">Ascobolus immersus RN42</name>
    <dbReference type="NCBI Taxonomy" id="1160509"/>
    <lineage>
        <taxon>Eukaryota</taxon>
        <taxon>Fungi</taxon>
        <taxon>Dikarya</taxon>
        <taxon>Ascomycota</taxon>
        <taxon>Pezizomycotina</taxon>
        <taxon>Pezizomycetes</taxon>
        <taxon>Pezizales</taxon>
        <taxon>Ascobolaceae</taxon>
        <taxon>Ascobolus</taxon>
    </lineage>
</organism>
<dbReference type="STRING" id="1160509.A0A3N4IMB7"/>
<feature type="compositionally biased region" description="Polar residues" evidence="1">
    <location>
        <begin position="257"/>
        <end position="269"/>
    </location>
</feature>
<feature type="region of interest" description="Disordered" evidence="1">
    <location>
        <begin position="294"/>
        <end position="510"/>
    </location>
</feature>
<protein>
    <recommendedName>
        <fullName evidence="5">Lytic polysaccharide monooxygenase</fullName>
    </recommendedName>
</protein>
<evidence type="ECO:0000256" key="2">
    <source>
        <dbReference type="SAM" id="SignalP"/>
    </source>
</evidence>
<feature type="compositionally biased region" description="Low complexity" evidence="1">
    <location>
        <begin position="313"/>
        <end position="337"/>
    </location>
</feature>
<keyword evidence="2" id="KW-0732">Signal</keyword>
<feature type="compositionally biased region" description="Acidic residues" evidence="1">
    <location>
        <begin position="461"/>
        <end position="473"/>
    </location>
</feature>
<reference evidence="3 4" key="1">
    <citation type="journal article" date="2018" name="Nat. Ecol. Evol.">
        <title>Pezizomycetes genomes reveal the molecular basis of ectomycorrhizal truffle lifestyle.</title>
        <authorList>
            <person name="Murat C."/>
            <person name="Payen T."/>
            <person name="Noel B."/>
            <person name="Kuo A."/>
            <person name="Morin E."/>
            <person name="Chen J."/>
            <person name="Kohler A."/>
            <person name="Krizsan K."/>
            <person name="Balestrini R."/>
            <person name="Da Silva C."/>
            <person name="Montanini B."/>
            <person name="Hainaut M."/>
            <person name="Levati E."/>
            <person name="Barry K.W."/>
            <person name="Belfiori B."/>
            <person name="Cichocki N."/>
            <person name="Clum A."/>
            <person name="Dockter R.B."/>
            <person name="Fauchery L."/>
            <person name="Guy J."/>
            <person name="Iotti M."/>
            <person name="Le Tacon F."/>
            <person name="Lindquist E.A."/>
            <person name="Lipzen A."/>
            <person name="Malagnac F."/>
            <person name="Mello A."/>
            <person name="Molinier V."/>
            <person name="Miyauchi S."/>
            <person name="Poulain J."/>
            <person name="Riccioni C."/>
            <person name="Rubini A."/>
            <person name="Sitrit Y."/>
            <person name="Splivallo R."/>
            <person name="Traeger S."/>
            <person name="Wang M."/>
            <person name="Zifcakova L."/>
            <person name="Wipf D."/>
            <person name="Zambonelli A."/>
            <person name="Paolocci F."/>
            <person name="Nowrousian M."/>
            <person name="Ottonello S."/>
            <person name="Baldrian P."/>
            <person name="Spatafora J.W."/>
            <person name="Henrissat B."/>
            <person name="Nagy L.G."/>
            <person name="Aury J.M."/>
            <person name="Wincker P."/>
            <person name="Grigoriev I.V."/>
            <person name="Bonfante P."/>
            <person name="Martin F.M."/>
        </authorList>
    </citation>
    <scope>NUCLEOTIDE SEQUENCE [LARGE SCALE GENOMIC DNA]</scope>
    <source>
        <strain evidence="3 4">RN42</strain>
    </source>
</reference>
<evidence type="ECO:0000313" key="4">
    <source>
        <dbReference type="Proteomes" id="UP000275078"/>
    </source>
</evidence>
<dbReference type="OrthoDB" id="2342176at2759"/>
<feature type="compositionally biased region" description="Low complexity" evidence="1">
    <location>
        <begin position="348"/>
        <end position="359"/>
    </location>
</feature>
<evidence type="ECO:0000313" key="3">
    <source>
        <dbReference type="EMBL" id="RPA85280.1"/>
    </source>
</evidence>
<feature type="region of interest" description="Disordered" evidence="1">
    <location>
        <begin position="257"/>
        <end position="277"/>
    </location>
</feature>
<feature type="signal peptide" evidence="2">
    <location>
        <begin position="1"/>
        <end position="20"/>
    </location>
</feature>
<proteinExistence type="predicted"/>
<feature type="chain" id="PRO_5018292915" description="Lytic polysaccharide monooxygenase" evidence="2">
    <location>
        <begin position="21"/>
        <end position="542"/>
    </location>
</feature>
<dbReference type="AlphaFoldDB" id="A0A3N4IMB7"/>
<name>A0A3N4IMB7_ASCIM</name>
<dbReference type="PANTHER" id="PTHR36182:SF1">
    <property type="entry name" value="PROTEIN, PUTATIVE (AFU_ORTHOLOGUE AFUA_6G10930)-RELATED"/>
    <property type="match status" value="1"/>
</dbReference>
<dbReference type="Proteomes" id="UP000275078">
    <property type="component" value="Unassembled WGS sequence"/>
</dbReference>
<dbReference type="Gene3D" id="2.70.50.70">
    <property type="match status" value="1"/>
</dbReference>
<feature type="compositionally biased region" description="Pro residues" evidence="1">
    <location>
        <begin position="418"/>
        <end position="431"/>
    </location>
</feature>
<evidence type="ECO:0008006" key="5">
    <source>
        <dbReference type="Google" id="ProtNLM"/>
    </source>
</evidence>
<feature type="compositionally biased region" description="Low complexity" evidence="1">
    <location>
        <begin position="367"/>
        <end position="380"/>
    </location>
</feature>
<feature type="compositionally biased region" description="Basic and acidic residues" evidence="1">
    <location>
        <begin position="492"/>
        <end position="503"/>
    </location>
</feature>
<accession>A0A3N4IMB7</accession>
<keyword evidence="4" id="KW-1185">Reference proteome</keyword>